<dbReference type="EMBL" id="LR796178">
    <property type="protein sequence ID" value="CAB4124146.1"/>
    <property type="molecule type" value="Genomic_DNA"/>
</dbReference>
<keyword evidence="2" id="KW-0540">Nuclease</keyword>
<gene>
    <name evidence="2" type="ORF">UFOVP49_30</name>
</gene>
<evidence type="ECO:0000259" key="1">
    <source>
        <dbReference type="Pfam" id="PF16473"/>
    </source>
</evidence>
<keyword evidence="2" id="KW-0269">Exonuclease</keyword>
<sequence>MFDIESLGIESTTIILSAAITYFDFNEAELPSGKERYNTLVGRSHFVKFNAKEQGDKYKRSVTQSTLDWWMKQSLIARDLAIKPSKADMNAAEGIESIRAYINANGGNNQIFWARGSLDQMAIDSLCRVVGCEPLAMYNVWRDVRTAVDLIADTNNGYCAIKDFNPDIHVMKHDPRNDCALDIMMLLHHK</sequence>
<reference evidence="2" key="1">
    <citation type="submission" date="2020-04" db="EMBL/GenBank/DDBJ databases">
        <authorList>
            <person name="Chiriac C."/>
            <person name="Salcher M."/>
            <person name="Ghai R."/>
            <person name="Kavagutti S V."/>
        </authorList>
    </citation>
    <scope>NUCLEOTIDE SEQUENCE</scope>
</reference>
<dbReference type="GO" id="GO:0004527">
    <property type="term" value="F:exonuclease activity"/>
    <property type="evidence" value="ECO:0007669"/>
    <property type="project" value="UniProtKB-KW"/>
</dbReference>
<dbReference type="InterPro" id="IPR033390">
    <property type="entry name" value="Rv2179c-like"/>
</dbReference>
<organism evidence="2">
    <name type="scientific">uncultured Caudovirales phage</name>
    <dbReference type="NCBI Taxonomy" id="2100421"/>
    <lineage>
        <taxon>Viruses</taxon>
        <taxon>Duplodnaviria</taxon>
        <taxon>Heunggongvirae</taxon>
        <taxon>Uroviricota</taxon>
        <taxon>Caudoviricetes</taxon>
        <taxon>Peduoviridae</taxon>
        <taxon>Maltschvirus</taxon>
        <taxon>Maltschvirus maltsch</taxon>
    </lineage>
</organism>
<feature type="domain" description="3'-5' exoribonuclease Rv2179c-like" evidence="1">
    <location>
        <begin position="1"/>
        <end position="152"/>
    </location>
</feature>
<keyword evidence="2" id="KW-0378">Hydrolase</keyword>
<name>A0A6J5KSC5_9CAUD</name>
<proteinExistence type="predicted"/>
<accession>A0A6J5KSC5</accession>
<protein>
    <submittedName>
        <fullName evidence="2">Exonuclease</fullName>
    </submittedName>
</protein>
<dbReference type="Pfam" id="PF16473">
    <property type="entry name" value="Rv2179c-like"/>
    <property type="match status" value="1"/>
</dbReference>
<evidence type="ECO:0000313" key="2">
    <source>
        <dbReference type="EMBL" id="CAB4124146.1"/>
    </source>
</evidence>